<evidence type="ECO:0000313" key="1">
    <source>
        <dbReference type="EMBL" id="MFB9759041.1"/>
    </source>
</evidence>
<evidence type="ECO:0000313" key="2">
    <source>
        <dbReference type="Proteomes" id="UP001589609"/>
    </source>
</evidence>
<accession>A0ABV5WF88</accession>
<proteinExistence type="predicted"/>
<comment type="caution">
    <text evidence="1">The sequence shown here is derived from an EMBL/GenBank/DDBJ whole genome shotgun (WGS) entry which is preliminary data.</text>
</comment>
<protein>
    <submittedName>
        <fullName evidence="1">Uncharacterized protein</fullName>
    </submittedName>
</protein>
<organism evidence="1 2">
    <name type="scientific">Ectobacillus funiculus</name>
    <dbReference type="NCBI Taxonomy" id="137993"/>
    <lineage>
        <taxon>Bacteria</taxon>
        <taxon>Bacillati</taxon>
        <taxon>Bacillota</taxon>
        <taxon>Bacilli</taxon>
        <taxon>Bacillales</taxon>
        <taxon>Bacillaceae</taxon>
        <taxon>Ectobacillus</taxon>
    </lineage>
</organism>
<name>A0ABV5WF88_9BACI</name>
<sequence>MLQEKLLGCDFHQGSCFKASFKASFKIIKAEFVKGRESNGITTNKTRVGYGKERTTNEKH</sequence>
<reference evidence="1 2" key="1">
    <citation type="submission" date="2024-09" db="EMBL/GenBank/DDBJ databases">
        <authorList>
            <person name="Sun Q."/>
            <person name="Mori K."/>
        </authorList>
    </citation>
    <scope>NUCLEOTIDE SEQUENCE [LARGE SCALE GENOMIC DNA]</scope>
    <source>
        <strain evidence="1 2">JCM 11201</strain>
    </source>
</reference>
<dbReference type="EMBL" id="JBHMAF010000051">
    <property type="protein sequence ID" value="MFB9759041.1"/>
    <property type="molecule type" value="Genomic_DNA"/>
</dbReference>
<keyword evidence="2" id="KW-1185">Reference proteome</keyword>
<dbReference type="Proteomes" id="UP001589609">
    <property type="component" value="Unassembled WGS sequence"/>
</dbReference>
<gene>
    <name evidence="1" type="ORF">ACFFMS_11275</name>
</gene>